<proteinExistence type="predicted"/>
<accession>A0A3G2S394</accession>
<dbReference type="Proteomes" id="UP000269793">
    <property type="component" value="Chromosome II"/>
</dbReference>
<sequence length="143" mass="16325">MEARWPRLVVFDLDYTLWPLWVDTHVDPPLKRTQHINQVVDRGGQPLSFYDPVPEILFQLRQNNVKIGAASRTQAPSVAKQALAGLMITPPASQEPPVSALSLFDYMEIYPGSKVAHFRRLAQLSEIPFHDMLFFDDEHRNGT</sequence>
<dbReference type="InterPro" id="IPR036412">
    <property type="entry name" value="HAD-like_sf"/>
</dbReference>
<dbReference type="VEuPathDB" id="FungiDB:DNF11_1286"/>
<dbReference type="SFLD" id="SFLDG01129">
    <property type="entry name" value="C1.5:_HAD__Beta-PGM__Phosphata"/>
    <property type="match status" value="1"/>
</dbReference>
<dbReference type="SUPFAM" id="SSF56784">
    <property type="entry name" value="HAD-like"/>
    <property type="match status" value="1"/>
</dbReference>
<dbReference type="InterPro" id="IPR010033">
    <property type="entry name" value="HAD_SF_ppase_IIIC"/>
</dbReference>
<protein>
    <submittedName>
        <fullName evidence="1">Magnesium-dependent phosphatase P8B7.31</fullName>
        <ecNumber evidence="1">3.1.3.48</ecNumber>
    </submittedName>
</protein>
<dbReference type="PANTHER" id="PTHR17901:SF14">
    <property type="entry name" value="MAGNESIUM-DEPENDENT PHOSPHATASE 1"/>
    <property type="match status" value="1"/>
</dbReference>
<dbReference type="NCBIfam" id="TIGR01685">
    <property type="entry name" value="MDP-1"/>
    <property type="match status" value="1"/>
</dbReference>
<dbReference type="PANTHER" id="PTHR17901">
    <property type="entry name" value="MAGNESIUM-DEPENDENT PHOSPHATASE 1 MDP1"/>
    <property type="match status" value="1"/>
</dbReference>
<dbReference type="InterPro" id="IPR023214">
    <property type="entry name" value="HAD_sf"/>
</dbReference>
<name>A0A3G2S394_MALR7</name>
<dbReference type="InterPro" id="IPR010036">
    <property type="entry name" value="MDP_1_eu_arc"/>
</dbReference>
<evidence type="ECO:0000313" key="1">
    <source>
        <dbReference type="EMBL" id="AYO42236.1"/>
    </source>
</evidence>
<dbReference type="NCBIfam" id="TIGR01681">
    <property type="entry name" value="HAD-SF-IIIC"/>
    <property type="match status" value="1"/>
</dbReference>
<evidence type="ECO:0000313" key="2">
    <source>
        <dbReference type="Proteomes" id="UP000269793"/>
    </source>
</evidence>
<dbReference type="GO" id="GO:0003993">
    <property type="term" value="F:acid phosphatase activity"/>
    <property type="evidence" value="ECO:0007669"/>
    <property type="project" value="TreeGrafter"/>
</dbReference>
<dbReference type="AlphaFoldDB" id="A0A3G2S394"/>
<dbReference type="Pfam" id="PF12689">
    <property type="entry name" value="Acid_PPase"/>
    <property type="match status" value="1"/>
</dbReference>
<dbReference type="EMBL" id="CP033149">
    <property type="protein sequence ID" value="AYO42236.1"/>
    <property type="molecule type" value="Genomic_DNA"/>
</dbReference>
<organism evidence="1 2">
    <name type="scientific">Malassezia restricta (strain ATCC 96810 / NBRC 103918 / CBS 7877)</name>
    <name type="common">Seborrheic dermatitis infection agent</name>
    <dbReference type="NCBI Taxonomy" id="425264"/>
    <lineage>
        <taxon>Eukaryota</taxon>
        <taxon>Fungi</taxon>
        <taxon>Dikarya</taxon>
        <taxon>Basidiomycota</taxon>
        <taxon>Ustilaginomycotina</taxon>
        <taxon>Malasseziomycetes</taxon>
        <taxon>Malasseziales</taxon>
        <taxon>Malasseziaceae</taxon>
        <taxon>Malassezia</taxon>
    </lineage>
</organism>
<gene>
    <name evidence="1" type="ORF">DNF11_1286</name>
</gene>
<keyword evidence="2" id="KW-1185">Reference proteome</keyword>
<dbReference type="EC" id="3.1.3.48" evidence="1"/>
<keyword evidence="1" id="KW-0378">Hydrolase</keyword>
<dbReference type="Gene3D" id="3.40.50.1000">
    <property type="entry name" value="HAD superfamily/HAD-like"/>
    <property type="match status" value="1"/>
</dbReference>
<dbReference type="OrthoDB" id="2865258at2759"/>
<dbReference type="SFLD" id="SFLDG01131">
    <property type="entry name" value="C1.5.2:_MDP_Like"/>
    <property type="match status" value="1"/>
</dbReference>
<dbReference type="GO" id="GO:0004725">
    <property type="term" value="F:protein tyrosine phosphatase activity"/>
    <property type="evidence" value="ECO:0007669"/>
    <property type="project" value="UniProtKB-EC"/>
</dbReference>
<dbReference type="STRING" id="425264.A0A3G2S394"/>
<reference evidence="1 2" key="1">
    <citation type="submission" date="2018-10" db="EMBL/GenBank/DDBJ databases">
        <title>Complete genome sequence of Malassezia restricta CBS 7877.</title>
        <authorList>
            <person name="Morand S.C."/>
            <person name="Bertignac M."/>
            <person name="Iltis A."/>
            <person name="Kolder I."/>
            <person name="Pirovano W."/>
            <person name="Jourdain R."/>
            <person name="Clavaud C."/>
        </authorList>
    </citation>
    <scope>NUCLEOTIDE SEQUENCE [LARGE SCALE GENOMIC DNA]</scope>
    <source>
        <strain evidence="1 2">CBS 7877</strain>
    </source>
</reference>
<dbReference type="SFLD" id="SFLDS00003">
    <property type="entry name" value="Haloacid_Dehalogenase"/>
    <property type="match status" value="1"/>
</dbReference>